<dbReference type="HOGENOM" id="CLU_097488_4_1_4"/>
<evidence type="ECO:0000313" key="2">
    <source>
        <dbReference type="EMBL" id="CAL60288.1"/>
    </source>
</evidence>
<proteinExistence type="predicted"/>
<sequence length="64" mass="7424">MQFRHYKGGIYDFICAAKLESDPNIVMIVYTAADGSFWTRPETVFFEMVEHDGKTVQRFTAIDE</sequence>
<name>A4G1A1_HERAR</name>
<dbReference type="STRING" id="204773.HEAR0052"/>
<feature type="domain" description="DUF1653" evidence="1">
    <location>
        <begin position="2"/>
        <end position="60"/>
    </location>
</feature>
<dbReference type="eggNOG" id="COG4728">
    <property type="taxonomic scope" value="Bacteria"/>
</dbReference>
<dbReference type="InterPro" id="IPR023387">
    <property type="entry name" value="DUF1653-like_dom"/>
</dbReference>
<evidence type="ECO:0000313" key="3">
    <source>
        <dbReference type="Proteomes" id="UP000006697"/>
    </source>
</evidence>
<reference evidence="2 3" key="1">
    <citation type="journal article" date="2007" name="PLoS Genet.">
        <title>A tale of two oxidation states: bacterial colonization of arsenic-rich environments.</title>
        <authorList>
            <person name="Muller D."/>
            <person name="Medigue C."/>
            <person name="Koechler S."/>
            <person name="Barbe V."/>
            <person name="Barakat M."/>
            <person name="Talla E."/>
            <person name="Bonnefoy V."/>
            <person name="Krin E."/>
            <person name="Arsene-Ploetze F."/>
            <person name="Carapito C."/>
            <person name="Chandler M."/>
            <person name="Cournoyer B."/>
            <person name="Cruveiller S."/>
            <person name="Dossat C."/>
            <person name="Duval S."/>
            <person name="Heymann M."/>
            <person name="Leize E."/>
            <person name="Lieutaud A."/>
            <person name="Lievremont D."/>
            <person name="Makita Y."/>
            <person name="Mangenot S."/>
            <person name="Nitschke W."/>
            <person name="Ortet P."/>
            <person name="Perdrial N."/>
            <person name="Schoepp B."/>
            <person name="Siguier N."/>
            <person name="Simeonova D.D."/>
            <person name="Rouy Z."/>
            <person name="Segurens B."/>
            <person name="Turlin E."/>
            <person name="Vallenet D."/>
            <person name="Van Dorsselaer A."/>
            <person name="Weiss S."/>
            <person name="Weissenbach J."/>
            <person name="Lett M.C."/>
            <person name="Danchin A."/>
            <person name="Bertin P.N."/>
        </authorList>
    </citation>
    <scope>NUCLEOTIDE SEQUENCE [LARGE SCALE GENOMIC DNA]</scope>
    <source>
        <strain evidence="3">ULPAs1</strain>
    </source>
</reference>
<accession>A4G1A1</accession>
<keyword evidence="3" id="KW-1185">Reference proteome</keyword>
<protein>
    <recommendedName>
        <fullName evidence="1">DUF1653 domain-containing protein</fullName>
    </recommendedName>
</protein>
<dbReference type="AlphaFoldDB" id="A4G1A1"/>
<dbReference type="KEGG" id="har:HEAR0052"/>
<evidence type="ECO:0000259" key="1">
    <source>
        <dbReference type="Pfam" id="PF07866"/>
    </source>
</evidence>
<dbReference type="Gene3D" id="2.30.30.320">
    <property type="entry name" value="DUF1653-like domain"/>
    <property type="match status" value="1"/>
</dbReference>
<dbReference type="EMBL" id="CU207211">
    <property type="protein sequence ID" value="CAL60288.1"/>
    <property type="molecule type" value="Genomic_DNA"/>
</dbReference>
<organism evidence="2 3">
    <name type="scientific">Herminiimonas arsenicoxydans</name>
    <dbReference type="NCBI Taxonomy" id="204773"/>
    <lineage>
        <taxon>Bacteria</taxon>
        <taxon>Pseudomonadati</taxon>
        <taxon>Pseudomonadota</taxon>
        <taxon>Betaproteobacteria</taxon>
        <taxon>Burkholderiales</taxon>
        <taxon>Oxalobacteraceae</taxon>
        <taxon>Herminiimonas</taxon>
    </lineage>
</organism>
<dbReference type="InterPro" id="IPR037135">
    <property type="entry name" value="DUF1653-like_dom_sf"/>
</dbReference>
<dbReference type="Pfam" id="PF07866">
    <property type="entry name" value="DUF1653"/>
    <property type="match status" value="1"/>
</dbReference>
<dbReference type="Proteomes" id="UP000006697">
    <property type="component" value="Chromosome"/>
</dbReference>
<dbReference type="OrthoDB" id="371169at2"/>
<gene>
    <name evidence="2" type="ordered locus">HEAR0052</name>
</gene>